<dbReference type="InParanoid" id="Q33AE5"/>
<reference evidence="2" key="4">
    <citation type="submission" date="2006-07" db="EMBL/GenBank/DDBJ databases">
        <authorList>
            <person name="Buell R."/>
        </authorList>
    </citation>
    <scope>NUCLEOTIDE SEQUENCE</scope>
</reference>
<dbReference type="EMBL" id="DP000086">
    <property type="protein sequence ID" value="ABB46981.2"/>
    <property type="molecule type" value="Genomic_DNA"/>
</dbReference>
<reference evidence="4" key="3">
    <citation type="journal article" date="2005" name="Nature">
        <title>The map-based sequence of the rice genome.</title>
        <authorList>
            <consortium name="International rice genome sequencing project (IRGSP)"/>
            <person name="Matsumoto T."/>
            <person name="Wu J."/>
            <person name="Kanamori H."/>
            <person name="Katayose Y."/>
            <person name="Fujisawa M."/>
            <person name="Namiki N."/>
            <person name="Mizuno H."/>
            <person name="Yamamoto K."/>
            <person name="Antonio B.A."/>
            <person name="Baba T."/>
            <person name="Sakata K."/>
            <person name="Nagamura Y."/>
            <person name="Aoki H."/>
            <person name="Arikawa K."/>
            <person name="Arita K."/>
            <person name="Bito T."/>
            <person name="Chiden Y."/>
            <person name="Fujitsuka N."/>
            <person name="Fukunaka R."/>
            <person name="Hamada M."/>
            <person name="Harada C."/>
            <person name="Hayashi A."/>
            <person name="Hijishita S."/>
            <person name="Honda M."/>
            <person name="Hosokawa S."/>
            <person name="Ichikawa Y."/>
            <person name="Idonuma A."/>
            <person name="Iijima M."/>
            <person name="Ikeda M."/>
            <person name="Ikeno M."/>
            <person name="Ito K."/>
            <person name="Ito S."/>
            <person name="Ito T."/>
            <person name="Ito Y."/>
            <person name="Ito Y."/>
            <person name="Iwabuchi A."/>
            <person name="Kamiya K."/>
            <person name="Karasawa W."/>
            <person name="Kurita K."/>
            <person name="Katagiri S."/>
            <person name="Kikuta A."/>
            <person name="Kobayashi H."/>
            <person name="Kobayashi N."/>
            <person name="Machita K."/>
            <person name="Maehara T."/>
            <person name="Masukawa M."/>
            <person name="Mizubayashi T."/>
            <person name="Mukai Y."/>
            <person name="Nagasaki H."/>
            <person name="Nagata Y."/>
            <person name="Naito S."/>
            <person name="Nakashima M."/>
            <person name="Nakama Y."/>
            <person name="Nakamichi Y."/>
            <person name="Nakamura M."/>
            <person name="Meguro A."/>
            <person name="Negishi M."/>
            <person name="Ohta I."/>
            <person name="Ohta T."/>
            <person name="Okamoto M."/>
            <person name="Ono N."/>
            <person name="Saji S."/>
            <person name="Sakaguchi M."/>
            <person name="Sakai K."/>
            <person name="Shibata M."/>
            <person name="Shimokawa T."/>
            <person name="Song J."/>
            <person name="Takazaki Y."/>
            <person name="Terasawa K."/>
            <person name="Tsugane M."/>
            <person name="Tsuji K."/>
            <person name="Ueda S."/>
            <person name="Waki K."/>
            <person name="Yamagata H."/>
            <person name="Yamamoto M."/>
            <person name="Yamamoto S."/>
            <person name="Yamane H."/>
            <person name="Yoshiki S."/>
            <person name="Yoshihara R."/>
            <person name="Yukawa K."/>
            <person name="Zhong H."/>
            <person name="Yano M."/>
            <person name="Yuan Q."/>
            <person name="Ouyang S."/>
            <person name="Liu J."/>
            <person name="Jones K.M."/>
            <person name="Gansberger K."/>
            <person name="Moffat K."/>
            <person name="Hill J."/>
            <person name="Bera J."/>
            <person name="Fadrosh D."/>
            <person name="Jin S."/>
            <person name="Johri S."/>
            <person name="Kim M."/>
            <person name="Overton L."/>
            <person name="Reardon M."/>
            <person name="Tsitrin T."/>
            <person name="Vuong H."/>
            <person name="Weaver B."/>
            <person name="Ciecko A."/>
            <person name="Tallon L."/>
            <person name="Jackson J."/>
            <person name="Pai G."/>
            <person name="Aken S.V."/>
            <person name="Utterback T."/>
            <person name="Reidmuller S."/>
            <person name="Feldblyum T."/>
            <person name="Hsiao J."/>
            <person name="Zismann V."/>
            <person name="Iobst S."/>
            <person name="de Vazeille A.R."/>
            <person name="Buell C.R."/>
            <person name="Ying K."/>
            <person name="Li Y."/>
            <person name="Lu T."/>
            <person name="Huang Y."/>
            <person name="Zhao Q."/>
            <person name="Feng Q."/>
            <person name="Zhang L."/>
            <person name="Zhu J."/>
            <person name="Weng Q."/>
            <person name="Mu J."/>
            <person name="Lu Y."/>
            <person name="Fan D."/>
            <person name="Liu Y."/>
            <person name="Guan J."/>
            <person name="Zhang Y."/>
            <person name="Yu S."/>
            <person name="Liu X."/>
            <person name="Zhang Y."/>
            <person name="Hong G."/>
            <person name="Han B."/>
            <person name="Choisne N."/>
            <person name="Demange N."/>
            <person name="Orjeda G."/>
            <person name="Samain S."/>
            <person name="Cattolico L."/>
            <person name="Pelletier E."/>
            <person name="Couloux A."/>
            <person name="Segurens B."/>
            <person name="Wincker P."/>
            <person name="D'Hont A."/>
            <person name="Scarpelli C."/>
            <person name="Weissenbach J."/>
            <person name="Salanoubat M."/>
            <person name="Quetier F."/>
            <person name="Yu Y."/>
            <person name="Kim H.R."/>
            <person name="Rambo T."/>
            <person name="Currie J."/>
            <person name="Collura K."/>
            <person name="Luo M."/>
            <person name="Yang T."/>
            <person name="Ammiraju J.S.S."/>
            <person name="Engler F."/>
            <person name="Soderlund C."/>
            <person name="Wing R.A."/>
            <person name="Palmer L.E."/>
            <person name="de la Bastide M."/>
            <person name="Spiegel L."/>
            <person name="Nascimento L."/>
            <person name="Zutavern T."/>
            <person name="O'Shaughnessy A."/>
            <person name="Dike S."/>
            <person name="Dedhia N."/>
            <person name="Preston R."/>
            <person name="Balija V."/>
            <person name="McCombie W.R."/>
            <person name="Chow T."/>
            <person name="Chen H."/>
            <person name="Chung M."/>
            <person name="Chen C."/>
            <person name="Shaw J."/>
            <person name="Wu H."/>
            <person name="Hsiao K."/>
            <person name="Chao Y."/>
            <person name="Chu M."/>
            <person name="Cheng C."/>
            <person name="Hour A."/>
            <person name="Lee P."/>
            <person name="Lin S."/>
            <person name="Lin Y."/>
            <person name="Liou J."/>
            <person name="Liu S."/>
            <person name="Hsing Y."/>
            <person name="Raghuvanshi S."/>
            <person name="Mohanty A."/>
            <person name="Bharti A.K."/>
            <person name="Gaur A."/>
            <person name="Gupta V."/>
            <person name="Kumar D."/>
            <person name="Ravi V."/>
            <person name="Vij S."/>
            <person name="Kapur A."/>
            <person name="Khurana P."/>
            <person name="Khurana P."/>
            <person name="Khurana J.P."/>
            <person name="Tyagi A.K."/>
            <person name="Gaikwad K."/>
            <person name="Singh A."/>
            <person name="Dalal V."/>
            <person name="Srivastava S."/>
            <person name="Dixit A."/>
            <person name="Pal A.K."/>
            <person name="Ghazi I.A."/>
            <person name="Yadav M."/>
            <person name="Pandit A."/>
            <person name="Bhargava A."/>
            <person name="Sureshbabu K."/>
            <person name="Batra K."/>
            <person name="Sharma T.R."/>
            <person name="Mohapatra T."/>
            <person name="Singh N.K."/>
            <person name="Messing J."/>
            <person name="Nelson A.B."/>
            <person name="Fuks G."/>
            <person name="Kavchok S."/>
            <person name="Keizer G."/>
            <person name="Linton E."/>
            <person name="Llaca V."/>
            <person name="Song R."/>
            <person name="Tanyolac B."/>
            <person name="Young S."/>
            <person name="Ho-Il K."/>
            <person name="Hahn J.H."/>
            <person name="Sangsakoo G."/>
            <person name="Vanavichit A."/>
            <person name="de Mattos Luiz.A.T."/>
            <person name="Zimmer P.D."/>
            <person name="Malone G."/>
            <person name="Dellagostin O."/>
            <person name="de Oliveira A.C."/>
            <person name="Bevan M."/>
            <person name="Bancroft I."/>
            <person name="Minx P."/>
            <person name="Cordum H."/>
            <person name="Wilson R."/>
            <person name="Cheng Z."/>
            <person name="Jin W."/>
            <person name="Jiang J."/>
            <person name="Leong S.A."/>
            <person name="Iwama H."/>
            <person name="Gojobori T."/>
            <person name="Itoh T."/>
            <person name="Niimura Y."/>
            <person name="Fujii Y."/>
            <person name="Habara T."/>
            <person name="Sakai H."/>
            <person name="Sato Y."/>
            <person name="Wilson G."/>
            <person name="Kumar K."/>
            <person name="McCouch S."/>
            <person name="Juretic N."/>
            <person name="Hoen D."/>
            <person name="Wright S."/>
            <person name="Bruskiewich R."/>
            <person name="Bureau T."/>
            <person name="Miyao A."/>
            <person name="Hirochika H."/>
            <person name="Nishikawa T."/>
            <person name="Kadowaki K."/>
            <person name="Sugiura M."/>
            <person name="Burr B."/>
            <person name="Sasaki T."/>
        </authorList>
    </citation>
    <scope>NUCLEOTIDE SEQUENCE [LARGE SCALE GENOMIC DNA]</scope>
    <source>
        <strain evidence="4">cv. Nipponbare</strain>
    </source>
</reference>
<dbReference type="Proteomes" id="UP000059680">
    <property type="component" value="Chromosome 10"/>
</dbReference>
<feature type="compositionally biased region" description="Low complexity" evidence="1">
    <location>
        <begin position="142"/>
        <end position="152"/>
    </location>
</feature>
<reference evidence="2" key="1">
    <citation type="journal article" date="2003" name="Science">
        <title>In-depth view of structure, activity, and evolution of rice chromosome 10.</title>
        <authorList>
            <consortium name="Rice Chromosome 10 Sequencing Consortium"/>
        </authorList>
    </citation>
    <scope>NUCLEOTIDE SEQUENCE [LARGE SCALE GENOMIC DNA]</scope>
</reference>
<feature type="compositionally biased region" description="Basic residues" evidence="1">
    <location>
        <begin position="132"/>
        <end position="141"/>
    </location>
</feature>
<sequence length="293" mass="32508">MRKKRKKSGNIINVLEIGQAVKEFMFQRHEMGDGAWKIEVHTVGVWPRPSTSKICCHIFPACGPVKECGAQTGHVFSRSIEVVRRGGRVLAPHRLRRSPALGPKRQKRRRGKGESLAAPATSSTRCRFAVANKRRQIRARRSSSPTWGSTGWPPTPLRLAEHVTAAGAPSTATDLVEPSRRQREGERHGPVLPRWAENSRSGTRSPPCRRHLLALGSSVAMPAAEARLRVAAGQLPDPVVKEGDEQYRRLVEETKSAAGRERRRESAVADYGRRRGSCSRCWLTVVCGGVRER</sequence>
<dbReference type="PaxDb" id="39947-Q33AE5"/>
<evidence type="ECO:0000313" key="3">
    <source>
        <dbReference type="EMBL" id="BAT10179.1"/>
    </source>
</evidence>
<protein>
    <submittedName>
        <fullName evidence="3">Os10g0189050 protein</fullName>
    </submittedName>
</protein>
<accession>Q33AE5</accession>
<feature type="region of interest" description="Disordered" evidence="1">
    <location>
        <begin position="94"/>
        <end position="207"/>
    </location>
</feature>
<name>Q33AE5_ORYSJ</name>
<proteinExistence type="predicted"/>
<reference evidence="2" key="2">
    <citation type="submission" date="2003-05" db="EMBL/GenBank/DDBJ databases">
        <authorList>
            <person name="Buell C.R."/>
            <person name="Wing R.A."/>
            <person name="McCombie W.R."/>
            <person name="Messing J."/>
            <person name="Yuan Q."/>
            <person name="Ouyang S."/>
        </authorList>
    </citation>
    <scope>NUCLEOTIDE SEQUENCE</scope>
</reference>
<keyword evidence="4" id="KW-1185">Reference proteome</keyword>
<reference evidence="3 4" key="6">
    <citation type="journal article" date="2013" name="Rice">
        <title>Improvement of the Oryza sativa Nipponbare reference genome using next generation sequence and optical map data.</title>
        <authorList>
            <person name="Kawahara Y."/>
            <person name="de la Bastide M."/>
            <person name="Hamilton J.P."/>
            <person name="Kanamori H."/>
            <person name="McCombie W.R."/>
            <person name="Ouyang S."/>
            <person name="Schwartz D.C."/>
            <person name="Tanaka T."/>
            <person name="Wu J."/>
            <person name="Zhou S."/>
            <person name="Childs K.L."/>
            <person name="Davidson R.M."/>
            <person name="Lin H."/>
            <person name="Quesada-Ocampo L."/>
            <person name="Vaillancourt B."/>
            <person name="Sakai H."/>
            <person name="Lee S.S."/>
            <person name="Kim J."/>
            <person name="Numa H."/>
            <person name="Itoh T."/>
            <person name="Buell C.R."/>
            <person name="Matsumoto T."/>
        </authorList>
    </citation>
    <scope>NUCLEOTIDE SEQUENCE [LARGE SCALE GENOMIC DNA]</scope>
    <source>
        <strain evidence="4">cv. Nipponbare</strain>
    </source>
</reference>
<evidence type="ECO:0000313" key="4">
    <source>
        <dbReference type="Proteomes" id="UP000059680"/>
    </source>
</evidence>
<evidence type="ECO:0000313" key="2">
    <source>
        <dbReference type="EMBL" id="ABB46981.2"/>
    </source>
</evidence>
<dbReference type="EMBL" id="AP014966">
    <property type="protein sequence ID" value="BAT10179.1"/>
    <property type="molecule type" value="Genomic_DNA"/>
</dbReference>
<gene>
    <name evidence="2" type="ordered locus">LOC_Os10g11130</name>
    <name evidence="3" type="ordered locus">Os10g0189050</name>
    <name evidence="3" type="ORF">OSNPB_100189050</name>
</gene>
<organism evidence="2">
    <name type="scientific">Oryza sativa subsp. japonica</name>
    <name type="common">Rice</name>
    <dbReference type="NCBI Taxonomy" id="39947"/>
    <lineage>
        <taxon>Eukaryota</taxon>
        <taxon>Viridiplantae</taxon>
        <taxon>Streptophyta</taxon>
        <taxon>Embryophyta</taxon>
        <taxon>Tracheophyta</taxon>
        <taxon>Spermatophyta</taxon>
        <taxon>Magnoliopsida</taxon>
        <taxon>Liliopsida</taxon>
        <taxon>Poales</taxon>
        <taxon>Poaceae</taxon>
        <taxon>BOP clade</taxon>
        <taxon>Oryzoideae</taxon>
        <taxon>Oryzeae</taxon>
        <taxon>Oryzinae</taxon>
        <taxon>Oryza</taxon>
        <taxon>Oryza sativa</taxon>
    </lineage>
</organism>
<dbReference type="AlphaFoldDB" id="Q33AE5"/>
<reference evidence="3" key="7">
    <citation type="submission" date="2015-10" db="EMBL/GenBank/DDBJ databases">
        <authorList>
            <person name="Sakai H."/>
            <person name="Kawahara Y."/>
            <person name="Matsumoto T."/>
            <person name="Buell C.R."/>
            <person name="Itoh T."/>
        </authorList>
    </citation>
    <scope>NUCLEOTIDE SEQUENCE</scope>
</reference>
<feature type="compositionally biased region" description="Basic and acidic residues" evidence="1">
    <location>
        <begin position="177"/>
        <end position="189"/>
    </location>
</feature>
<evidence type="ECO:0000256" key="1">
    <source>
        <dbReference type="SAM" id="MobiDB-lite"/>
    </source>
</evidence>
<reference evidence="3" key="5">
    <citation type="journal article" date="2013" name="Plant Cell Physiol.">
        <title>Rice Annotation Project Database (RAP-DB): an integrative and interactive database for rice genomics.</title>
        <authorList>
            <person name="Sakai H."/>
            <person name="Lee S.S."/>
            <person name="Tanaka T."/>
            <person name="Numa H."/>
            <person name="Kim J."/>
            <person name="Kawahara Y."/>
            <person name="Wakimoto H."/>
            <person name="Yang C.C."/>
            <person name="Iwamoto M."/>
            <person name="Abe T."/>
            <person name="Yamada Y."/>
            <person name="Muto A."/>
            <person name="Inokuchi H."/>
            <person name="Ikemura T."/>
            <person name="Matsumoto T."/>
            <person name="Sasaki T."/>
            <person name="Itoh T."/>
        </authorList>
    </citation>
    <scope>NUCLEOTIDE SEQUENCE</scope>
</reference>